<gene>
    <name evidence="2" type="ORF">Nans01_14340</name>
</gene>
<evidence type="ECO:0000259" key="1">
    <source>
        <dbReference type="Pfam" id="PF17918"/>
    </source>
</evidence>
<dbReference type="InterPro" id="IPR041669">
    <property type="entry name" value="TetR_C_15"/>
</dbReference>
<comment type="caution">
    <text evidence="2">The sequence shown here is derived from an EMBL/GenBank/DDBJ whole genome shotgun (WGS) entry which is preliminary data.</text>
</comment>
<sequence>MRGSGRMAALQLIEAIDQHGAERVSQVRDVLVRHPDVRVQDLDVAAELVVGTVELNTHKLMATPHPVQVERVEKELVAMITRYLHGDR</sequence>
<name>A0A9W6P4S2_9ACTN</name>
<proteinExistence type="predicted"/>
<dbReference type="EMBL" id="BSQG01000002">
    <property type="protein sequence ID" value="GLU47083.1"/>
    <property type="molecule type" value="Genomic_DNA"/>
</dbReference>
<dbReference type="Proteomes" id="UP001165092">
    <property type="component" value="Unassembled WGS sequence"/>
</dbReference>
<accession>A0A9W6P4S2</accession>
<dbReference type="Gene3D" id="1.10.357.10">
    <property type="entry name" value="Tetracycline Repressor, domain 2"/>
    <property type="match status" value="1"/>
</dbReference>
<feature type="domain" description="Tetracyclin repressor SlmA-like C-terminal" evidence="1">
    <location>
        <begin position="8"/>
        <end position="84"/>
    </location>
</feature>
<keyword evidence="3" id="KW-1185">Reference proteome</keyword>
<dbReference type="AlphaFoldDB" id="A0A9W6P4S2"/>
<dbReference type="Pfam" id="PF17918">
    <property type="entry name" value="TetR_C_15"/>
    <property type="match status" value="1"/>
</dbReference>
<evidence type="ECO:0000313" key="2">
    <source>
        <dbReference type="EMBL" id="GLU47083.1"/>
    </source>
</evidence>
<reference evidence="2" key="1">
    <citation type="submission" date="2023-02" db="EMBL/GenBank/DDBJ databases">
        <title>Nocardiopsis ansamitocini NBRC 112285.</title>
        <authorList>
            <person name="Ichikawa N."/>
            <person name="Sato H."/>
            <person name="Tonouchi N."/>
        </authorList>
    </citation>
    <scope>NUCLEOTIDE SEQUENCE</scope>
    <source>
        <strain evidence="2">NBRC 112285</strain>
    </source>
</reference>
<protein>
    <recommendedName>
        <fullName evidence="1">Tetracyclin repressor SlmA-like C-terminal domain-containing protein</fullName>
    </recommendedName>
</protein>
<organism evidence="2 3">
    <name type="scientific">Nocardiopsis ansamitocini</name>
    <dbReference type="NCBI Taxonomy" id="1670832"/>
    <lineage>
        <taxon>Bacteria</taxon>
        <taxon>Bacillati</taxon>
        <taxon>Actinomycetota</taxon>
        <taxon>Actinomycetes</taxon>
        <taxon>Streptosporangiales</taxon>
        <taxon>Nocardiopsidaceae</taxon>
        <taxon>Nocardiopsis</taxon>
    </lineage>
</organism>
<evidence type="ECO:0000313" key="3">
    <source>
        <dbReference type="Proteomes" id="UP001165092"/>
    </source>
</evidence>